<evidence type="ECO:0000313" key="17">
    <source>
        <dbReference type="Proteomes" id="UP000221011"/>
    </source>
</evidence>
<dbReference type="SMART" id="SM00387">
    <property type="entry name" value="HATPase_c"/>
    <property type="match status" value="1"/>
</dbReference>
<dbReference type="Gene3D" id="3.30.565.10">
    <property type="entry name" value="Histidine kinase-like ATPase, C-terminal domain"/>
    <property type="match status" value="1"/>
</dbReference>
<evidence type="ECO:0000256" key="6">
    <source>
        <dbReference type="ARBA" id="ARBA00022679"/>
    </source>
</evidence>
<dbReference type="SUPFAM" id="SSF47384">
    <property type="entry name" value="Homodimeric domain of signal transducing histidine kinase"/>
    <property type="match status" value="1"/>
</dbReference>
<evidence type="ECO:0000313" key="16">
    <source>
        <dbReference type="EMBL" id="ATL31063.1"/>
    </source>
</evidence>
<dbReference type="PRINTS" id="PR00344">
    <property type="entry name" value="BCTRLSENSOR"/>
</dbReference>
<dbReference type="InterPro" id="IPR005467">
    <property type="entry name" value="His_kinase_dom"/>
</dbReference>
<evidence type="ECO:0000256" key="2">
    <source>
        <dbReference type="ARBA" id="ARBA00001968"/>
    </source>
</evidence>
<dbReference type="Pfam" id="PF02518">
    <property type="entry name" value="HATPase_c"/>
    <property type="match status" value="1"/>
</dbReference>
<dbReference type="CDD" id="cd00075">
    <property type="entry name" value="HATPase"/>
    <property type="match status" value="1"/>
</dbReference>
<keyword evidence="9 13" id="KW-1133">Transmembrane helix</keyword>
<evidence type="ECO:0000256" key="1">
    <source>
        <dbReference type="ARBA" id="ARBA00000085"/>
    </source>
</evidence>
<dbReference type="InterPro" id="IPR003660">
    <property type="entry name" value="HAMP_dom"/>
</dbReference>
<feature type="domain" description="HAMP" evidence="15">
    <location>
        <begin position="219"/>
        <end position="273"/>
    </location>
</feature>
<dbReference type="CDD" id="cd06225">
    <property type="entry name" value="HAMP"/>
    <property type="match status" value="1"/>
</dbReference>
<protein>
    <recommendedName>
        <fullName evidence="4">histidine kinase</fullName>
        <ecNumber evidence="4">2.7.13.3</ecNumber>
    </recommendedName>
</protein>
<evidence type="ECO:0000259" key="15">
    <source>
        <dbReference type="PROSITE" id="PS50885"/>
    </source>
</evidence>
<keyword evidence="11 13" id="KW-0472">Membrane</keyword>
<dbReference type="SUPFAM" id="SSF158472">
    <property type="entry name" value="HAMP domain-like"/>
    <property type="match status" value="1"/>
</dbReference>
<dbReference type="GO" id="GO:0005886">
    <property type="term" value="C:plasma membrane"/>
    <property type="evidence" value="ECO:0007669"/>
    <property type="project" value="UniProtKB-SubCell"/>
</dbReference>
<dbReference type="Pfam" id="PF00672">
    <property type="entry name" value="HAMP"/>
    <property type="match status" value="1"/>
</dbReference>
<evidence type="ECO:0000256" key="13">
    <source>
        <dbReference type="SAM" id="Phobius"/>
    </source>
</evidence>
<sequence>MRMPSPLPSPLPNRPRPVRTARRALARMSLRTRLLCLVSTLVAIGLLAAGAAVNTALSGYLEGRVDARLRTTAQIAARITPPPGMDSPQNVRVLSSFEDTTVSYVDDAGVPRNTFDSTTAAPGGGPRLPELDRDAVLDRAGRPFTVPARDDDHRWRVVALTRPDQSIESTDEPVGNGSVLVATSLDEVDRTVEKTRTVSLTTGGVLLALLAVVGWFAVRSGLRPLTRIEETADAITSGDFSHRIAETAGAQTEVGRLTTCLNRMLDQIDTAFRGRAEAESRMRRFFADASHELRTPLVGIKGYTDLYRMGASRTRPETDHLMTRIGEESERLTRLVGDMLLLARLDEAARGPAVGTGPAPAFPLERAPMDLRTLAADALHDVRALDATRPVTLTGPDGGRPATAQTLADEERLRQVVTNLVGNAVAHSPAGTPIRIGVGVRDGLAVLEVADRGPGLSPEERQRVFERFYRADASRSRASGAGAGLGLSIVHSLVTAHGGDIEIDTAPGQGCTFRVRLSLFE</sequence>
<evidence type="ECO:0000259" key="14">
    <source>
        <dbReference type="PROSITE" id="PS50109"/>
    </source>
</evidence>
<dbReference type="SMART" id="SM00304">
    <property type="entry name" value="HAMP"/>
    <property type="match status" value="1"/>
</dbReference>
<evidence type="ECO:0000256" key="12">
    <source>
        <dbReference type="SAM" id="MobiDB-lite"/>
    </source>
</evidence>
<keyword evidence="5" id="KW-0597">Phosphoprotein</keyword>
<evidence type="ECO:0000256" key="4">
    <source>
        <dbReference type="ARBA" id="ARBA00012438"/>
    </source>
</evidence>
<dbReference type="SUPFAM" id="SSF55874">
    <property type="entry name" value="ATPase domain of HSP90 chaperone/DNA topoisomerase II/histidine kinase"/>
    <property type="match status" value="1"/>
</dbReference>
<comment type="cofactor">
    <cofactor evidence="2">
        <name>a divalent metal cation</name>
        <dbReference type="ChEBI" id="CHEBI:60240"/>
    </cofactor>
</comment>
<dbReference type="InterPro" id="IPR036890">
    <property type="entry name" value="HATPase_C_sf"/>
</dbReference>
<evidence type="ECO:0000256" key="7">
    <source>
        <dbReference type="ARBA" id="ARBA00022692"/>
    </source>
</evidence>
<evidence type="ECO:0000256" key="8">
    <source>
        <dbReference type="ARBA" id="ARBA00022777"/>
    </source>
</evidence>
<dbReference type="PANTHER" id="PTHR45436">
    <property type="entry name" value="SENSOR HISTIDINE KINASE YKOH"/>
    <property type="match status" value="1"/>
</dbReference>
<dbReference type="CDD" id="cd00082">
    <property type="entry name" value="HisKA"/>
    <property type="match status" value="1"/>
</dbReference>
<evidence type="ECO:0000256" key="5">
    <source>
        <dbReference type="ARBA" id="ARBA00022553"/>
    </source>
</evidence>
<feature type="transmembrane region" description="Helical" evidence="13">
    <location>
        <begin position="198"/>
        <end position="218"/>
    </location>
</feature>
<gene>
    <name evidence="16" type="ORF">KY5_6045c</name>
</gene>
<dbReference type="PROSITE" id="PS50885">
    <property type="entry name" value="HAMP"/>
    <property type="match status" value="1"/>
</dbReference>
<evidence type="ECO:0000256" key="3">
    <source>
        <dbReference type="ARBA" id="ARBA00004236"/>
    </source>
</evidence>
<keyword evidence="8 16" id="KW-0418">Kinase</keyword>
<dbReference type="PANTHER" id="PTHR45436:SF5">
    <property type="entry name" value="SENSOR HISTIDINE KINASE TRCS"/>
    <property type="match status" value="1"/>
</dbReference>
<comment type="subcellular location">
    <subcellularLocation>
        <location evidence="3">Cell membrane</location>
    </subcellularLocation>
</comment>
<dbReference type="SMART" id="SM00388">
    <property type="entry name" value="HisKA"/>
    <property type="match status" value="1"/>
</dbReference>
<dbReference type="FunFam" id="1.10.287.130:FF:000001">
    <property type="entry name" value="Two-component sensor histidine kinase"/>
    <property type="match status" value="1"/>
</dbReference>
<proteinExistence type="predicted"/>
<dbReference type="InterPro" id="IPR004358">
    <property type="entry name" value="Sig_transdc_His_kin-like_C"/>
</dbReference>
<dbReference type="InterPro" id="IPR036097">
    <property type="entry name" value="HisK_dim/P_sf"/>
</dbReference>
<dbReference type="InterPro" id="IPR003661">
    <property type="entry name" value="HisK_dim/P_dom"/>
</dbReference>
<keyword evidence="7 13" id="KW-0812">Transmembrane</keyword>
<evidence type="ECO:0000256" key="11">
    <source>
        <dbReference type="ARBA" id="ARBA00023136"/>
    </source>
</evidence>
<dbReference type="AlphaFoldDB" id="A0A291QHZ2"/>
<keyword evidence="6" id="KW-0808">Transferase</keyword>
<feature type="region of interest" description="Disordered" evidence="12">
    <location>
        <begin position="108"/>
        <end position="130"/>
    </location>
</feature>
<dbReference type="InterPro" id="IPR003594">
    <property type="entry name" value="HATPase_dom"/>
</dbReference>
<evidence type="ECO:0000256" key="10">
    <source>
        <dbReference type="ARBA" id="ARBA00023012"/>
    </source>
</evidence>
<organism evidence="16 17">
    <name type="scientific">Streptomyces formicae</name>
    <dbReference type="NCBI Taxonomy" id="1616117"/>
    <lineage>
        <taxon>Bacteria</taxon>
        <taxon>Bacillati</taxon>
        <taxon>Actinomycetota</taxon>
        <taxon>Actinomycetes</taxon>
        <taxon>Kitasatosporales</taxon>
        <taxon>Streptomycetaceae</taxon>
        <taxon>Streptomyces</taxon>
    </lineage>
</organism>
<dbReference type="KEGG" id="sfk:KY5_6045c"/>
<dbReference type="Gene3D" id="6.10.340.10">
    <property type="match status" value="1"/>
</dbReference>
<name>A0A291QHZ2_9ACTN</name>
<dbReference type="EMBL" id="CP022685">
    <property type="protein sequence ID" value="ATL31063.1"/>
    <property type="molecule type" value="Genomic_DNA"/>
</dbReference>
<dbReference type="Proteomes" id="UP000221011">
    <property type="component" value="Chromosome"/>
</dbReference>
<dbReference type="FunFam" id="3.30.565.10:FF:000006">
    <property type="entry name" value="Sensor histidine kinase WalK"/>
    <property type="match status" value="1"/>
</dbReference>
<comment type="catalytic activity">
    <reaction evidence="1">
        <text>ATP + protein L-histidine = ADP + protein N-phospho-L-histidine.</text>
        <dbReference type="EC" id="2.7.13.3"/>
    </reaction>
</comment>
<dbReference type="PROSITE" id="PS50109">
    <property type="entry name" value="HIS_KIN"/>
    <property type="match status" value="1"/>
</dbReference>
<dbReference type="GO" id="GO:0005509">
    <property type="term" value="F:calcium ion binding"/>
    <property type="evidence" value="ECO:0007669"/>
    <property type="project" value="UniProtKB-ARBA"/>
</dbReference>
<evidence type="ECO:0000256" key="9">
    <source>
        <dbReference type="ARBA" id="ARBA00022989"/>
    </source>
</evidence>
<keyword evidence="10" id="KW-0902">Two-component regulatory system</keyword>
<keyword evidence="17" id="KW-1185">Reference proteome</keyword>
<dbReference type="GO" id="GO:0000155">
    <property type="term" value="F:phosphorelay sensor kinase activity"/>
    <property type="evidence" value="ECO:0007669"/>
    <property type="project" value="InterPro"/>
</dbReference>
<feature type="domain" description="Histidine kinase" evidence="14">
    <location>
        <begin position="288"/>
        <end position="521"/>
    </location>
</feature>
<dbReference type="Gene3D" id="1.10.287.130">
    <property type="match status" value="1"/>
</dbReference>
<dbReference type="EC" id="2.7.13.3" evidence="4"/>
<dbReference type="InterPro" id="IPR050428">
    <property type="entry name" value="TCS_sensor_his_kinase"/>
</dbReference>
<dbReference type="Pfam" id="PF00512">
    <property type="entry name" value="HisKA"/>
    <property type="match status" value="1"/>
</dbReference>
<accession>A0A291QHZ2</accession>
<reference evidence="16 17" key="1">
    <citation type="submission" date="2017-08" db="EMBL/GenBank/DDBJ databases">
        <title>Complete Genome Sequence of Streptomyces formicae KY5, the formicamycin producer.</title>
        <authorList>
            <person name="Holmes N.A."/>
            <person name="Devine R."/>
            <person name="Qin Z."/>
            <person name="Seipke R.F."/>
            <person name="Wilkinson B."/>
            <person name="Hutchings M.I."/>
        </authorList>
    </citation>
    <scope>NUCLEOTIDE SEQUENCE [LARGE SCALE GENOMIC DNA]</scope>
    <source>
        <strain evidence="16 17">KY5</strain>
    </source>
</reference>